<dbReference type="Proteomes" id="UP000692896">
    <property type="component" value="Unassembled WGS sequence"/>
</dbReference>
<proteinExistence type="predicted"/>
<dbReference type="RefSeq" id="WP_214917877.1">
    <property type="nucleotide sequence ID" value="NZ_JAGGNX010000022.1"/>
</dbReference>
<accession>A0A944DGV4</accession>
<gene>
    <name evidence="2" type="ORF">J7E47_09720</name>
</gene>
<evidence type="ECO:0000259" key="1">
    <source>
        <dbReference type="Pfam" id="PF01052"/>
    </source>
</evidence>
<dbReference type="Gene3D" id="2.30.330.10">
    <property type="entry name" value="SpoA-like"/>
    <property type="match status" value="1"/>
</dbReference>
<evidence type="ECO:0000313" key="2">
    <source>
        <dbReference type="EMBL" id="MBT2328996.1"/>
    </source>
</evidence>
<dbReference type="EMBL" id="JAGGOB010000020">
    <property type="protein sequence ID" value="MBT2328996.1"/>
    <property type="molecule type" value="Genomic_DNA"/>
</dbReference>
<keyword evidence="2" id="KW-0282">Flagellum</keyword>
<dbReference type="Pfam" id="PF01052">
    <property type="entry name" value="FliMN_C"/>
    <property type="match status" value="1"/>
</dbReference>
<name>A0A944DGV4_PSEFL</name>
<sequence length="356" mass="38705">MAVRALKLRAMDSDEAWTRSRIGAGVSLTLGGSRPGKWHVRLAATPLKIAPMTGLQSACGPLWLSDAEPFLNVLSRCPLLLDTQADPHEHAWYWSLFNRHLNPHIQQLLAPLQPLLQPQPVGQGLDCVWQVQLDDGTSAVTQAWMPATTLLRLLQSAHWRSASNRSTAAGLDTDFTLHLPLLLGHCELSPTDLASLRPDDVLLAGRALFSPEGRGTLQAGAYCLHLALIDEQPWCFTLTELETLPMNAPLDDFAPYDPEHSISLDTQTENTAPLDTPDAANDRFDDLPLALTLRAGSLSLSLGQLRNLAVGSVLGFNGCAPGHASLYHGERQVAQGELVDIDGRLGLQITRLDLSR</sequence>
<reference evidence="2" key="1">
    <citation type="submission" date="2021-03" db="EMBL/GenBank/DDBJ databases">
        <title>Genomic analysis provides insights into the functional capacity of soil bacteria communities inhabiting an altitudinal gradient in the Atacama Desert.</title>
        <authorList>
            <person name="Gonzalez M."/>
            <person name="Maldonado J."/>
            <person name="Maza F."/>
            <person name="Hodar C."/>
            <person name="Cortes M."/>
            <person name="Palma R."/>
            <person name="Andreani C."/>
            <person name="Gaete A."/>
            <person name="Vasquez-Dean J."/>
            <person name="Acuna V."/>
            <person name="Aguado M."/>
            <person name="Mandakovic D."/>
            <person name="Latorre M."/>
            <person name="Orellana A."/>
            <person name="Gutierrez R."/>
            <person name="Montecino M."/>
            <person name="Allende M."/>
            <person name="Maass A."/>
            <person name="Cambiazo V."/>
        </authorList>
    </citation>
    <scope>NUCLEOTIDE SEQUENCE</scope>
    <source>
        <strain evidence="2">ISL-25</strain>
    </source>
</reference>
<dbReference type="InterPro" id="IPR036429">
    <property type="entry name" value="SpoA-like_sf"/>
</dbReference>
<dbReference type="SUPFAM" id="SSF101801">
    <property type="entry name" value="Surface presentation of antigens (SPOA)"/>
    <property type="match status" value="1"/>
</dbReference>
<evidence type="ECO:0000313" key="3">
    <source>
        <dbReference type="Proteomes" id="UP000692896"/>
    </source>
</evidence>
<keyword evidence="2" id="KW-0966">Cell projection</keyword>
<dbReference type="AlphaFoldDB" id="A0A944DGV4"/>
<protein>
    <submittedName>
        <fullName evidence="2">FliM/FliN family flagellar motor switch protein</fullName>
    </submittedName>
</protein>
<organism evidence="2 3">
    <name type="scientific">Pseudomonas fluorescens</name>
    <dbReference type="NCBI Taxonomy" id="294"/>
    <lineage>
        <taxon>Bacteria</taxon>
        <taxon>Pseudomonadati</taxon>
        <taxon>Pseudomonadota</taxon>
        <taxon>Gammaproteobacteria</taxon>
        <taxon>Pseudomonadales</taxon>
        <taxon>Pseudomonadaceae</taxon>
        <taxon>Pseudomonas</taxon>
    </lineage>
</organism>
<dbReference type="InterPro" id="IPR001543">
    <property type="entry name" value="FliN-like_C"/>
</dbReference>
<keyword evidence="2" id="KW-0969">Cilium</keyword>
<feature type="domain" description="Flagellar motor switch protein FliN-like C-terminal" evidence="1">
    <location>
        <begin position="283"/>
        <end position="351"/>
    </location>
</feature>
<comment type="caution">
    <text evidence="2">The sequence shown here is derived from an EMBL/GenBank/DDBJ whole genome shotgun (WGS) entry which is preliminary data.</text>
</comment>